<evidence type="ECO:0000313" key="2">
    <source>
        <dbReference type="EMBL" id="KAK2160350.1"/>
    </source>
</evidence>
<name>A0AAD9JY61_9ANNE</name>
<dbReference type="PANTHER" id="PTHR19300:SF57">
    <property type="entry name" value="BETA-1,4-N-ACETYLGALACTOSAMINYLTRANSFERASE"/>
    <property type="match status" value="1"/>
</dbReference>
<reference evidence="2" key="1">
    <citation type="journal article" date="2023" name="Mol. Biol. Evol.">
        <title>Third-Generation Sequencing Reveals the Adaptive Role of the Epigenome in Three Deep-Sea Polychaetes.</title>
        <authorList>
            <person name="Perez M."/>
            <person name="Aroh O."/>
            <person name="Sun Y."/>
            <person name="Lan Y."/>
            <person name="Juniper S.K."/>
            <person name="Young C.R."/>
            <person name="Angers B."/>
            <person name="Qian P.Y."/>
        </authorList>
    </citation>
    <scope>NUCLEOTIDE SEQUENCE</scope>
    <source>
        <strain evidence="2">P08H-3</strain>
    </source>
</reference>
<dbReference type="GO" id="GO:0008378">
    <property type="term" value="F:galactosyltransferase activity"/>
    <property type="evidence" value="ECO:0007669"/>
    <property type="project" value="TreeGrafter"/>
</dbReference>
<feature type="domain" description="Galactosyltransferase N-terminal" evidence="1">
    <location>
        <begin position="110"/>
        <end position="195"/>
    </location>
</feature>
<protein>
    <recommendedName>
        <fullName evidence="1">Galactosyltransferase N-terminal domain-containing protein</fullName>
    </recommendedName>
</protein>
<evidence type="ECO:0000313" key="3">
    <source>
        <dbReference type="Proteomes" id="UP001208570"/>
    </source>
</evidence>
<gene>
    <name evidence="2" type="ORF">LSH36_135g00001</name>
</gene>
<dbReference type="InterPro" id="IPR027995">
    <property type="entry name" value="Galactosyl_T_N"/>
</dbReference>
<sequence length="200" mass="23193">MPRSLPWLRQHPLFAMLLMVILALLLFAQFSINAFVTGTYHVEPRLIETFYINDTSSSFRTGGEILARLRDGYRKMPLTAIQLYYNKTGLRSLFRFLSGAPKELPPCLFPPRNLVGQISVSYQSMSWKKLESLHTEVDPGGKWRPHNCTSPYRVAIIVPYRDRIDHLKIFLNHIHPFLQKQLIAYGIYVIEQVCNVSRDK</sequence>
<dbReference type="PANTHER" id="PTHR19300">
    <property type="entry name" value="BETA-1,4-GALACTOSYLTRANSFERASE"/>
    <property type="match status" value="1"/>
</dbReference>
<dbReference type="AlphaFoldDB" id="A0AAD9JY61"/>
<dbReference type="Proteomes" id="UP001208570">
    <property type="component" value="Unassembled WGS sequence"/>
</dbReference>
<dbReference type="EMBL" id="JAODUP010000135">
    <property type="protein sequence ID" value="KAK2160350.1"/>
    <property type="molecule type" value="Genomic_DNA"/>
</dbReference>
<comment type="caution">
    <text evidence="2">The sequence shown here is derived from an EMBL/GenBank/DDBJ whole genome shotgun (WGS) entry which is preliminary data.</text>
</comment>
<evidence type="ECO:0000259" key="1">
    <source>
        <dbReference type="Pfam" id="PF13733"/>
    </source>
</evidence>
<accession>A0AAD9JY61</accession>
<dbReference type="Pfam" id="PF13733">
    <property type="entry name" value="Glyco_transf_7N"/>
    <property type="match status" value="1"/>
</dbReference>
<dbReference type="GO" id="GO:0005975">
    <property type="term" value="P:carbohydrate metabolic process"/>
    <property type="evidence" value="ECO:0007669"/>
    <property type="project" value="InterPro"/>
</dbReference>
<dbReference type="SUPFAM" id="SSF53448">
    <property type="entry name" value="Nucleotide-diphospho-sugar transferases"/>
    <property type="match status" value="1"/>
</dbReference>
<dbReference type="Gene3D" id="3.90.550.10">
    <property type="entry name" value="Spore Coat Polysaccharide Biosynthesis Protein SpsA, Chain A"/>
    <property type="match status" value="1"/>
</dbReference>
<keyword evidence="3" id="KW-1185">Reference proteome</keyword>
<dbReference type="InterPro" id="IPR003859">
    <property type="entry name" value="Galactosyl_T"/>
</dbReference>
<dbReference type="GO" id="GO:0005794">
    <property type="term" value="C:Golgi apparatus"/>
    <property type="evidence" value="ECO:0007669"/>
    <property type="project" value="TreeGrafter"/>
</dbReference>
<dbReference type="InterPro" id="IPR029044">
    <property type="entry name" value="Nucleotide-diphossugar_trans"/>
</dbReference>
<proteinExistence type="predicted"/>
<organism evidence="2 3">
    <name type="scientific">Paralvinella palmiformis</name>
    <dbReference type="NCBI Taxonomy" id="53620"/>
    <lineage>
        <taxon>Eukaryota</taxon>
        <taxon>Metazoa</taxon>
        <taxon>Spiralia</taxon>
        <taxon>Lophotrochozoa</taxon>
        <taxon>Annelida</taxon>
        <taxon>Polychaeta</taxon>
        <taxon>Sedentaria</taxon>
        <taxon>Canalipalpata</taxon>
        <taxon>Terebellida</taxon>
        <taxon>Terebelliformia</taxon>
        <taxon>Alvinellidae</taxon>
        <taxon>Paralvinella</taxon>
    </lineage>
</organism>